<dbReference type="Proteomes" id="UP000231693">
    <property type="component" value="Unassembled WGS sequence"/>
</dbReference>
<dbReference type="InterPro" id="IPR025101">
    <property type="entry name" value="DUF4012"/>
</dbReference>
<organism evidence="1 2">
    <name type="scientific">Sediminihabitans luteus</name>
    <dbReference type="NCBI Taxonomy" id="1138585"/>
    <lineage>
        <taxon>Bacteria</taxon>
        <taxon>Bacillati</taxon>
        <taxon>Actinomycetota</taxon>
        <taxon>Actinomycetes</taxon>
        <taxon>Micrococcales</taxon>
        <taxon>Cellulomonadaceae</taxon>
        <taxon>Sediminihabitans</taxon>
    </lineage>
</organism>
<reference evidence="1 2" key="1">
    <citation type="submission" date="2017-11" db="EMBL/GenBank/DDBJ databases">
        <title>Genomic Encyclopedia of Archaeal and Bacterial Type Strains, Phase II (KMG-II): From Individual Species to Whole Genera.</title>
        <authorList>
            <person name="Goeker M."/>
        </authorList>
    </citation>
    <scope>NUCLEOTIDE SEQUENCE [LARGE SCALE GENOMIC DNA]</scope>
    <source>
        <strain evidence="1 2">DSM 25478</strain>
    </source>
</reference>
<comment type="caution">
    <text evidence="1">The sequence shown here is derived from an EMBL/GenBank/DDBJ whole genome shotgun (WGS) entry which is preliminary data.</text>
</comment>
<evidence type="ECO:0000313" key="2">
    <source>
        <dbReference type="Proteomes" id="UP000231693"/>
    </source>
</evidence>
<dbReference type="EMBL" id="PGFE01000003">
    <property type="protein sequence ID" value="PJJ70282.1"/>
    <property type="molecule type" value="Genomic_DNA"/>
</dbReference>
<sequence>MLWLLAALVGVLVCVAFLVRDALTAKDALEHALDGVPAAEQAVRDGDAEAARRALADVQPWTESARTHTDGWLWWVAAHVPGVGADAHAVTVTSASVDTITQDVLPPLVEAAGLLSAGGSQGGGVALAPVAAVAPQVVAASSTMDDVVADLAAIDTSALLPVLADPVEQVQDKSVELAGTVAAGATLAELLPPMLGDDGPRRYLLMSLNSAELRAAGGIPGAVAALDVEDGAVTLGPQLASGDLMPGAEPVGPIDPEDLALYSDRLGRFPQDTVLTPDFPTAASLLTSMWQRAEPGQVDGVIATDPVALSYLLGATGPVRVRGVDVTQDDAVAMLLRDAYAEHEAGPETDAFFADVAAAVLSTLTTGGTDPAAAADALFRAAGEHRIQVWSTHEDEAARLQDTVVSGALDASPRAASSLGVFFNDAVSGKMSYYLDSSVEVVASRCEYLTRVDTVDVTLTSTAPADAATSLPAYVTGLGPLGWSAGDIVMNVVVYSPVGGSVGVVTRGDQQLTGGLSTTHGRRGATQVTQLLAPGDSVVLRVEVTSLGAGPGLGDADARRASRTGELDVWSTPTVTEPGLQTVAVPSCT</sequence>
<evidence type="ECO:0000313" key="1">
    <source>
        <dbReference type="EMBL" id="PJJ70282.1"/>
    </source>
</evidence>
<dbReference type="Pfam" id="PF13196">
    <property type="entry name" value="DUF4012"/>
    <property type="match status" value="1"/>
</dbReference>
<name>A0A2M9CEJ1_9CELL</name>
<gene>
    <name evidence="1" type="ORF">CLV28_2113</name>
</gene>
<protein>
    <submittedName>
        <fullName evidence="1">Uncharacterized protein DUF4012</fullName>
    </submittedName>
</protein>
<accession>A0A2M9CEJ1</accession>
<proteinExistence type="predicted"/>
<dbReference type="AlphaFoldDB" id="A0A2M9CEJ1"/>
<keyword evidence="2" id="KW-1185">Reference proteome</keyword>